<keyword evidence="5" id="KW-1185">Reference proteome</keyword>
<evidence type="ECO:0000256" key="1">
    <source>
        <dbReference type="SAM" id="SignalP"/>
    </source>
</evidence>
<dbReference type="SUPFAM" id="SSF54001">
    <property type="entry name" value="Cysteine proteinases"/>
    <property type="match status" value="1"/>
</dbReference>
<reference evidence="4" key="1">
    <citation type="submission" date="2021-01" db="EMBL/GenBank/DDBJ databases">
        <title>Modified the classification status of verrucomicrobia.</title>
        <authorList>
            <person name="Feng X."/>
        </authorList>
    </citation>
    <scope>NUCLEOTIDE SEQUENCE</scope>
    <source>
        <strain evidence="4">KCTC 13126</strain>
    </source>
</reference>
<organism evidence="4 5">
    <name type="scientific">Pelagicoccus mobilis</name>
    <dbReference type="NCBI Taxonomy" id="415221"/>
    <lineage>
        <taxon>Bacteria</taxon>
        <taxon>Pseudomonadati</taxon>
        <taxon>Verrucomicrobiota</taxon>
        <taxon>Opitutia</taxon>
        <taxon>Puniceicoccales</taxon>
        <taxon>Pelagicoccaceae</taxon>
        <taxon>Pelagicoccus</taxon>
    </lineage>
</organism>
<dbReference type="EMBL" id="JAENIL010000030">
    <property type="protein sequence ID" value="MBK1878388.1"/>
    <property type="molecule type" value="Genomic_DNA"/>
</dbReference>
<dbReference type="Gene3D" id="2.60.120.1130">
    <property type="match status" value="1"/>
</dbReference>
<dbReference type="InterPro" id="IPR002931">
    <property type="entry name" value="Transglutaminase-like"/>
</dbReference>
<dbReference type="AlphaFoldDB" id="A0A934S3I9"/>
<name>A0A934S3I9_9BACT</name>
<dbReference type="InterPro" id="IPR038765">
    <property type="entry name" value="Papain-like_cys_pep_sf"/>
</dbReference>
<sequence>MLATKMMLRALIAIVSVGLAGSALAKSSYPDWLEECLENKSVIDRFEEEADALCLLDESEIEYEGRGVVSQKVRRAFHIYDRDGRENARIAIQMSDGRKLDGFSAWIIYKSGKIERYKKNDLVEIALDRDKLRSDSYQLQLDRSESMREETVFAFEYETSKKTVFLDGAWRFNMGVPVVLSRLSLTLRKGWELRSSVFNSDFSEYSNEGYVHRWEGRNIPAVEIEESQPFSSLMTGNLYYTVHPDSKEMSRYPYAIFSNWNDVARYVDASQDERILTNEALVAKTEEITAGKESQWEKISEICSYAQSINYLANSIDLYNGGGMTPQFAEETFEKHYGDCKDMTALARAMLSCIGIESFAVTAQIGSDSWVYDEWASPAAFNHCILGVRVSDDAPDCSGVFEHPKHGRMLIFDPTTKNSSPGVLPYYLKGRKILVCSEKDDALLALPEMLPEENRVKREVTATINLGGNLNAELVQECYGGAAESLRGLYRSLKRDDFESFLRAWIANGTRDAQIDSWSCEDFFEENRFELTLSFTARRYGRLMNQGEMMLFSPVLMSRLQWVPPVDDDRKTPYLLSPHRTEETIRISIPENYMLDSSSNRKELESEFGRYSMNVSFTDGVLEADRLSVLERSVVPVENYGQLVDYFEQKSRAESSKVVFKQKG</sequence>
<accession>A0A934S3I9</accession>
<evidence type="ECO:0000313" key="4">
    <source>
        <dbReference type="EMBL" id="MBK1878388.1"/>
    </source>
</evidence>
<feature type="signal peptide" evidence="1">
    <location>
        <begin position="1"/>
        <end position="25"/>
    </location>
</feature>
<feature type="chain" id="PRO_5037113271" evidence="1">
    <location>
        <begin position="26"/>
        <end position="664"/>
    </location>
</feature>
<feature type="domain" description="Transglutaminase-like" evidence="2">
    <location>
        <begin position="285"/>
        <end position="367"/>
    </location>
</feature>
<evidence type="ECO:0000259" key="2">
    <source>
        <dbReference type="Pfam" id="PF01841"/>
    </source>
</evidence>
<dbReference type="Gene3D" id="2.60.40.3140">
    <property type="match status" value="1"/>
</dbReference>
<dbReference type="InterPro" id="IPR024618">
    <property type="entry name" value="DUF3857"/>
</dbReference>
<comment type="caution">
    <text evidence="4">The sequence shown here is derived from an EMBL/GenBank/DDBJ whole genome shotgun (WGS) entry which is preliminary data.</text>
</comment>
<keyword evidence="1" id="KW-0732">Signal</keyword>
<evidence type="ECO:0000313" key="5">
    <source>
        <dbReference type="Proteomes" id="UP000617628"/>
    </source>
</evidence>
<protein>
    <submittedName>
        <fullName evidence="4">Transglutaminase domain-containing protein</fullName>
    </submittedName>
</protein>
<dbReference type="Pfam" id="PF12969">
    <property type="entry name" value="DUF3857"/>
    <property type="match status" value="1"/>
</dbReference>
<dbReference type="Pfam" id="PF01841">
    <property type="entry name" value="Transglut_core"/>
    <property type="match status" value="1"/>
</dbReference>
<feature type="domain" description="DUF3857" evidence="3">
    <location>
        <begin position="69"/>
        <end position="222"/>
    </location>
</feature>
<evidence type="ECO:0000259" key="3">
    <source>
        <dbReference type="Pfam" id="PF12969"/>
    </source>
</evidence>
<proteinExistence type="predicted"/>
<dbReference type="Gene3D" id="3.10.620.30">
    <property type="match status" value="1"/>
</dbReference>
<gene>
    <name evidence="4" type="ORF">JIN87_16025</name>
</gene>
<dbReference type="Proteomes" id="UP000617628">
    <property type="component" value="Unassembled WGS sequence"/>
</dbReference>